<reference evidence="1" key="2">
    <citation type="journal article" date="2020" name="Nat. Commun.">
        <title>Large-scale genome sequencing of mycorrhizal fungi provides insights into the early evolution of symbiotic traits.</title>
        <authorList>
            <person name="Miyauchi S."/>
            <person name="Kiss E."/>
            <person name="Kuo A."/>
            <person name="Drula E."/>
            <person name="Kohler A."/>
            <person name="Sanchez-Garcia M."/>
            <person name="Morin E."/>
            <person name="Andreopoulos B."/>
            <person name="Barry K.W."/>
            <person name="Bonito G."/>
            <person name="Buee M."/>
            <person name="Carver A."/>
            <person name="Chen C."/>
            <person name="Cichocki N."/>
            <person name="Clum A."/>
            <person name="Culley D."/>
            <person name="Crous P.W."/>
            <person name="Fauchery L."/>
            <person name="Girlanda M."/>
            <person name="Hayes R.D."/>
            <person name="Keri Z."/>
            <person name="LaButti K."/>
            <person name="Lipzen A."/>
            <person name="Lombard V."/>
            <person name="Magnuson J."/>
            <person name="Maillard F."/>
            <person name="Murat C."/>
            <person name="Nolan M."/>
            <person name="Ohm R.A."/>
            <person name="Pangilinan J."/>
            <person name="Pereira M.F."/>
            <person name="Perotto S."/>
            <person name="Peter M."/>
            <person name="Pfister S."/>
            <person name="Riley R."/>
            <person name="Sitrit Y."/>
            <person name="Stielow J.B."/>
            <person name="Szollosi G."/>
            <person name="Zifcakova L."/>
            <person name="Stursova M."/>
            <person name="Spatafora J.W."/>
            <person name="Tedersoo L."/>
            <person name="Vaario L.M."/>
            <person name="Yamada A."/>
            <person name="Yan M."/>
            <person name="Wang P."/>
            <person name="Xu J."/>
            <person name="Bruns T."/>
            <person name="Baldrian P."/>
            <person name="Vilgalys R."/>
            <person name="Dunand C."/>
            <person name="Henrissat B."/>
            <person name="Grigoriev I.V."/>
            <person name="Hibbett D."/>
            <person name="Nagy L.G."/>
            <person name="Martin F.M."/>
        </authorList>
    </citation>
    <scope>NUCLEOTIDE SEQUENCE</scope>
    <source>
        <strain evidence="1">P2</strain>
    </source>
</reference>
<keyword evidence="2" id="KW-1185">Reference proteome</keyword>
<comment type="caution">
    <text evidence="1">The sequence shown here is derived from an EMBL/GenBank/DDBJ whole genome shotgun (WGS) entry which is preliminary data.</text>
</comment>
<dbReference type="EMBL" id="MU118018">
    <property type="protein sequence ID" value="KAF9648153.1"/>
    <property type="molecule type" value="Genomic_DNA"/>
</dbReference>
<reference evidence="1" key="1">
    <citation type="submission" date="2019-10" db="EMBL/GenBank/DDBJ databases">
        <authorList>
            <consortium name="DOE Joint Genome Institute"/>
            <person name="Kuo A."/>
            <person name="Miyauchi S."/>
            <person name="Kiss E."/>
            <person name="Drula E."/>
            <person name="Kohler A."/>
            <person name="Sanchez-Garcia M."/>
            <person name="Andreopoulos B."/>
            <person name="Barry K.W."/>
            <person name="Bonito G."/>
            <person name="Buee M."/>
            <person name="Carver A."/>
            <person name="Chen C."/>
            <person name="Cichocki N."/>
            <person name="Clum A."/>
            <person name="Culley D."/>
            <person name="Crous P.W."/>
            <person name="Fauchery L."/>
            <person name="Girlanda M."/>
            <person name="Hayes R."/>
            <person name="Keri Z."/>
            <person name="Labutti K."/>
            <person name="Lipzen A."/>
            <person name="Lombard V."/>
            <person name="Magnuson J."/>
            <person name="Maillard F."/>
            <person name="Morin E."/>
            <person name="Murat C."/>
            <person name="Nolan M."/>
            <person name="Ohm R."/>
            <person name="Pangilinan J."/>
            <person name="Pereira M."/>
            <person name="Perotto S."/>
            <person name="Peter M."/>
            <person name="Riley R."/>
            <person name="Sitrit Y."/>
            <person name="Stielow B."/>
            <person name="Szollosi G."/>
            <person name="Zifcakova L."/>
            <person name="Stursova M."/>
            <person name="Spatafora J.W."/>
            <person name="Tedersoo L."/>
            <person name="Vaario L.-M."/>
            <person name="Yamada A."/>
            <person name="Yan M."/>
            <person name="Wang P."/>
            <person name="Xu J."/>
            <person name="Bruns T."/>
            <person name="Baldrian P."/>
            <person name="Vilgalys R."/>
            <person name="Henrissat B."/>
            <person name="Grigoriev I.V."/>
            <person name="Hibbett D."/>
            <person name="Nagy L.G."/>
            <person name="Martin F.M."/>
        </authorList>
    </citation>
    <scope>NUCLEOTIDE SEQUENCE</scope>
    <source>
        <strain evidence="1">P2</strain>
    </source>
</reference>
<protein>
    <submittedName>
        <fullName evidence="1">Uncharacterized protein</fullName>
    </submittedName>
</protein>
<name>A0ACB6ZFC1_THEGA</name>
<evidence type="ECO:0000313" key="1">
    <source>
        <dbReference type="EMBL" id="KAF9648153.1"/>
    </source>
</evidence>
<organism evidence="1 2">
    <name type="scientific">Thelephora ganbajun</name>
    <name type="common">Ganba fungus</name>
    <dbReference type="NCBI Taxonomy" id="370292"/>
    <lineage>
        <taxon>Eukaryota</taxon>
        <taxon>Fungi</taxon>
        <taxon>Dikarya</taxon>
        <taxon>Basidiomycota</taxon>
        <taxon>Agaricomycotina</taxon>
        <taxon>Agaricomycetes</taxon>
        <taxon>Thelephorales</taxon>
        <taxon>Thelephoraceae</taxon>
        <taxon>Thelephora</taxon>
    </lineage>
</organism>
<sequence length="367" mass="40546">MTFTSTDNSSSIFENGKLKPGIYKIQNLYAQSYLDIHEHSRELCCRSVRDLGEGRGLWEIKPLGAGYTVQRVEHGKPEQFCAPMAGLENKCAVSVAAYPAAWRVEVVNDGPHRGFEYVRIYWGTTKKLLEIPGGRSTRVQFWTEDAASCTWWIWKLIPVKVEDVLTPSQSSSGALDSGALPSYDEGATGRSSTRVQHTESERDEFGTIVNEVSVLTTTVTTLAIPQSHRSGQIVASTLDEIDLKSWPARALHTPILVLATTFTSTDNSSSIFENGKLKPGIYKVQNLYSQACLDIHEHSREMCCPVRNLGEGRGLVEPGKPEQFCAILDGYRALALADLEVDPRGGWGGKQYRVILISVAGRFQFDG</sequence>
<gene>
    <name evidence="1" type="ORF">BDM02DRAFT_3261201</name>
</gene>
<dbReference type="Proteomes" id="UP000886501">
    <property type="component" value="Unassembled WGS sequence"/>
</dbReference>
<accession>A0ACB6ZFC1</accession>
<evidence type="ECO:0000313" key="2">
    <source>
        <dbReference type="Proteomes" id="UP000886501"/>
    </source>
</evidence>
<proteinExistence type="predicted"/>